<dbReference type="Proteomes" id="UP001497472">
    <property type="component" value="Unassembled WGS sequence"/>
</dbReference>
<dbReference type="InterPro" id="IPR032707">
    <property type="entry name" value="MYCBPAP"/>
</dbReference>
<reference evidence="2 3" key="1">
    <citation type="submission" date="2023-11" db="EMBL/GenBank/DDBJ databases">
        <authorList>
            <person name="Okamura Y."/>
        </authorList>
    </citation>
    <scope>NUCLEOTIDE SEQUENCE [LARGE SCALE GENOMIC DNA]</scope>
</reference>
<dbReference type="Pfam" id="PF14646">
    <property type="entry name" value="MYCBPAP"/>
    <property type="match status" value="1"/>
</dbReference>
<keyword evidence="3" id="KW-1185">Reference proteome</keyword>
<sequence length="175" mass="20987">MQKEVTPKYKEMKVYPDRELLTWEKWIEIRAEETQHLAQKTNRPPADLAMNLLEKLREDKERKIVLEHAQIEKKPTVRGCLWEQPQRLKQSCYCKPVYEVQRTRSEQGRPRVIQHIGVPKIIQETEKGLSGSPERNPCDSLNHEYTKYREKREKDLKDKIEKIDPHRQVSIYIDK</sequence>
<protein>
    <submittedName>
        <fullName evidence="2">Uncharacterized protein</fullName>
    </submittedName>
</protein>
<gene>
    <name evidence="2" type="ORF">LNINA_LOCUS5822</name>
</gene>
<feature type="region of interest" description="Disordered" evidence="1">
    <location>
        <begin position="125"/>
        <end position="145"/>
    </location>
</feature>
<dbReference type="EMBL" id="CAVLEF010000007">
    <property type="protein sequence ID" value="CAK1546234.1"/>
    <property type="molecule type" value="Genomic_DNA"/>
</dbReference>
<comment type="caution">
    <text evidence="2">The sequence shown here is derived from an EMBL/GenBank/DDBJ whole genome shotgun (WGS) entry which is preliminary data.</text>
</comment>
<dbReference type="AlphaFoldDB" id="A0AAV1J9S2"/>
<accession>A0AAV1J9S2</accession>
<proteinExistence type="predicted"/>
<organism evidence="2 3">
    <name type="scientific">Leptosia nina</name>
    <dbReference type="NCBI Taxonomy" id="320188"/>
    <lineage>
        <taxon>Eukaryota</taxon>
        <taxon>Metazoa</taxon>
        <taxon>Ecdysozoa</taxon>
        <taxon>Arthropoda</taxon>
        <taxon>Hexapoda</taxon>
        <taxon>Insecta</taxon>
        <taxon>Pterygota</taxon>
        <taxon>Neoptera</taxon>
        <taxon>Endopterygota</taxon>
        <taxon>Lepidoptera</taxon>
        <taxon>Glossata</taxon>
        <taxon>Ditrysia</taxon>
        <taxon>Papilionoidea</taxon>
        <taxon>Pieridae</taxon>
        <taxon>Pierinae</taxon>
        <taxon>Leptosia</taxon>
    </lineage>
</organism>
<evidence type="ECO:0000313" key="3">
    <source>
        <dbReference type="Proteomes" id="UP001497472"/>
    </source>
</evidence>
<name>A0AAV1J9S2_9NEOP</name>
<evidence type="ECO:0000313" key="2">
    <source>
        <dbReference type="EMBL" id="CAK1546234.1"/>
    </source>
</evidence>
<evidence type="ECO:0000256" key="1">
    <source>
        <dbReference type="SAM" id="MobiDB-lite"/>
    </source>
</evidence>